<keyword evidence="3" id="KW-1185">Reference proteome</keyword>
<dbReference type="EMBL" id="JABFAJ010000008">
    <property type="protein sequence ID" value="NNU26790.1"/>
    <property type="molecule type" value="Genomic_DNA"/>
</dbReference>
<comment type="caution">
    <text evidence="2">The sequence shown here is derived from an EMBL/GenBank/DDBJ whole genome shotgun (WGS) entry which is preliminary data.</text>
</comment>
<feature type="compositionally biased region" description="Basic and acidic residues" evidence="1">
    <location>
        <begin position="95"/>
        <end position="117"/>
    </location>
</feature>
<evidence type="ECO:0000313" key="3">
    <source>
        <dbReference type="Proteomes" id="UP000557204"/>
    </source>
</evidence>
<feature type="region of interest" description="Disordered" evidence="1">
    <location>
        <begin position="76"/>
        <end position="129"/>
    </location>
</feature>
<evidence type="ECO:0000313" key="2">
    <source>
        <dbReference type="EMBL" id="NNU26790.1"/>
    </source>
</evidence>
<evidence type="ECO:0000256" key="1">
    <source>
        <dbReference type="SAM" id="MobiDB-lite"/>
    </source>
</evidence>
<sequence length="129" mass="14227">MTNNTSTLTPDVARAYRSILRFAELNRDGSGARELVLRSLDALDGTGTLPNSSGVRELVERGFLQQLSTRTYRLAIPNPDAEASDDDTEVPEPLRTGDERSGISGDRHPIEKIEARRPLRVKGKRRVAA</sequence>
<dbReference type="RefSeq" id="WP_171246307.1">
    <property type="nucleotide sequence ID" value="NZ_JABFAJ010000008.1"/>
</dbReference>
<organism evidence="2 3">
    <name type="scientific">Isoptericola sediminis</name>
    <dbReference type="NCBI Taxonomy" id="2733572"/>
    <lineage>
        <taxon>Bacteria</taxon>
        <taxon>Bacillati</taxon>
        <taxon>Actinomycetota</taxon>
        <taxon>Actinomycetes</taxon>
        <taxon>Micrococcales</taxon>
        <taxon>Promicromonosporaceae</taxon>
        <taxon>Isoptericola</taxon>
    </lineage>
</organism>
<dbReference type="AlphaFoldDB" id="A0A849K383"/>
<dbReference type="Proteomes" id="UP000557204">
    <property type="component" value="Unassembled WGS sequence"/>
</dbReference>
<feature type="compositionally biased region" description="Basic residues" evidence="1">
    <location>
        <begin position="118"/>
        <end position="129"/>
    </location>
</feature>
<protein>
    <submittedName>
        <fullName evidence="2">Uncharacterized protein</fullName>
    </submittedName>
</protein>
<gene>
    <name evidence="2" type="ORF">HLI28_04425</name>
</gene>
<name>A0A849K383_9MICO</name>
<reference evidence="2 3" key="1">
    <citation type="submission" date="2020-05" db="EMBL/GenBank/DDBJ databases">
        <title>Genome sequence of Isoptericola sp. JC619 isolated from Chilika lagoon, India.</title>
        <authorList>
            <person name="Kumar D."/>
            <person name="Appam K."/>
            <person name="Gandham S."/>
            <person name="Uppada J."/>
            <person name="Sasikala C."/>
            <person name="Venkata Ramana C."/>
        </authorList>
    </citation>
    <scope>NUCLEOTIDE SEQUENCE [LARGE SCALE GENOMIC DNA]</scope>
    <source>
        <strain evidence="2 3">JC619</strain>
    </source>
</reference>
<proteinExistence type="predicted"/>
<accession>A0A849K383</accession>